<evidence type="ECO:0000256" key="11">
    <source>
        <dbReference type="ARBA" id="ARBA00022842"/>
    </source>
</evidence>
<evidence type="ECO:0000256" key="13">
    <source>
        <dbReference type="ARBA" id="ARBA00048070"/>
    </source>
</evidence>
<comment type="caution">
    <text evidence="17">The sequence shown here is derived from an EMBL/GenBank/DDBJ whole genome shotgun (WGS) entry which is preliminary data.</text>
</comment>
<dbReference type="PANTHER" id="PTHR13697:SF4">
    <property type="entry name" value="ATP-DEPENDENT 6-PHOSPHOFRUCTOKINASE"/>
    <property type="match status" value="1"/>
</dbReference>
<comment type="pathway">
    <text evidence="3 14 15">Carbohydrate degradation; glycolysis; D-glyceraldehyde 3-phosphate and glycerone phosphate from D-glucose: step 3/4.</text>
</comment>
<dbReference type="Gene3D" id="3.10.180.10">
    <property type="entry name" value="2,3-Dihydroxybiphenyl 1,2-Dioxygenase, domain 1"/>
    <property type="match status" value="1"/>
</dbReference>
<keyword evidence="4 14" id="KW-0963">Cytoplasm</keyword>
<proteinExistence type="inferred from homology"/>
<dbReference type="GO" id="GO:0048029">
    <property type="term" value="F:monosaccharide binding"/>
    <property type="evidence" value="ECO:0007669"/>
    <property type="project" value="TreeGrafter"/>
</dbReference>
<feature type="binding site" evidence="14">
    <location>
        <position position="521"/>
    </location>
    <ligand>
        <name>substrate</name>
        <note>ligand shared between dimeric partners</note>
    </ligand>
</feature>
<dbReference type="PANTHER" id="PTHR13697">
    <property type="entry name" value="PHOSPHOFRUCTOKINASE"/>
    <property type="match status" value="1"/>
</dbReference>
<dbReference type="GO" id="GO:0042802">
    <property type="term" value="F:identical protein binding"/>
    <property type="evidence" value="ECO:0007669"/>
    <property type="project" value="TreeGrafter"/>
</dbReference>
<keyword evidence="6 14" id="KW-0808">Transferase</keyword>
<dbReference type="AlphaFoldDB" id="A0A433QZH6"/>
<feature type="domain" description="Phosphofructokinase" evidence="16">
    <location>
        <begin position="245"/>
        <end position="553"/>
    </location>
</feature>
<feature type="binding site" evidence="14">
    <location>
        <begin position="346"/>
        <end position="349"/>
    </location>
    <ligand>
        <name>ATP</name>
        <dbReference type="ChEBI" id="CHEBI:30616"/>
    </ligand>
</feature>
<dbReference type="InterPro" id="IPR035966">
    <property type="entry name" value="PKF_sf"/>
</dbReference>
<evidence type="ECO:0000313" key="17">
    <source>
        <dbReference type="EMBL" id="RUS35189.1"/>
    </source>
</evidence>
<feature type="binding site" description="in other chain" evidence="14">
    <location>
        <begin position="527"/>
        <end position="530"/>
    </location>
    <ligand>
        <name>substrate</name>
        <note>ligand shared between dimeric partners</note>
    </ligand>
</feature>
<feature type="region of interest" description="N-terminal catalytic PFK domain 1" evidence="14">
    <location>
        <begin position="1"/>
        <end position="619"/>
    </location>
</feature>
<evidence type="ECO:0000256" key="6">
    <source>
        <dbReference type="ARBA" id="ARBA00022679"/>
    </source>
</evidence>
<evidence type="ECO:0000259" key="16">
    <source>
        <dbReference type="Pfam" id="PF00365"/>
    </source>
</evidence>
<evidence type="ECO:0000256" key="10">
    <source>
        <dbReference type="ARBA" id="ARBA00022840"/>
    </source>
</evidence>
<evidence type="ECO:0000256" key="15">
    <source>
        <dbReference type="PIRNR" id="PIRNR000533"/>
    </source>
</evidence>
<comment type="catalytic activity">
    <reaction evidence="13 14 15">
        <text>beta-D-fructose 6-phosphate + ATP = beta-D-fructose 1,6-bisphosphate + ADP + H(+)</text>
        <dbReference type="Rhea" id="RHEA:16109"/>
        <dbReference type="ChEBI" id="CHEBI:15378"/>
        <dbReference type="ChEBI" id="CHEBI:30616"/>
        <dbReference type="ChEBI" id="CHEBI:32966"/>
        <dbReference type="ChEBI" id="CHEBI:57634"/>
        <dbReference type="ChEBI" id="CHEBI:456216"/>
        <dbReference type="EC" id="2.7.1.11"/>
    </reaction>
</comment>
<protein>
    <recommendedName>
        <fullName evidence="14">ATP-dependent 6-phosphofructokinase</fullName>
        <shortName evidence="14">ATP-PFK</shortName>
        <shortName evidence="14">Phosphofructokinase</shortName>
        <ecNumber evidence="14">2.7.1.11</ecNumber>
    </recommendedName>
    <alternativeName>
        <fullName evidence="14">Phosphohexokinase</fullName>
    </alternativeName>
</protein>
<evidence type="ECO:0000256" key="7">
    <source>
        <dbReference type="ARBA" id="ARBA00022723"/>
    </source>
</evidence>
<dbReference type="FunFam" id="3.40.50.460:FF:000007">
    <property type="entry name" value="ATP-dependent 6-phosphofructokinase"/>
    <property type="match status" value="1"/>
</dbReference>
<dbReference type="Gene3D" id="3.40.50.450">
    <property type="match status" value="2"/>
</dbReference>
<evidence type="ECO:0000256" key="4">
    <source>
        <dbReference type="ARBA" id="ARBA00022490"/>
    </source>
</evidence>
<keyword evidence="7 14" id="KW-0479">Metal-binding</keyword>
<feature type="binding site" description="in other chain" evidence="14">
    <location>
        <begin position="392"/>
        <end position="394"/>
    </location>
    <ligand>
        <name>substrate</name>
        <note>ligand shared between dimeric partners</note>
    </ligand>
</feature>
<dbReference type="PRINTS" id="PR00476">
    <property type="entry name" value="PHFRCTKINASE"/>
</dbReference>
<comment type="subunit">
    <text evidence="14">Homotetramer.</text>
</comment>
<dbReference type="Gene3D" id="3.40.50.460">
    <property type="entry name" value="Phosphofructokinase domain"/>
    <property type="match status" value="2"/>
</dbReference>
<comment type="function">
    <text evidence="14">Catalyzes the phosphorylation of D-fructose 6-phosphate to fructose 1,6-bisphosphate by ATP, the first committing step of glycolysis.</text>
</comment>
<gene>
    <name evidence="17" type="ORF">BC938DRAFT_474397</name>
</gene>
<dbReference type="GO" id="GO:0046872">
    <property type="term" value="F:metal ion binding"/>
    <property type="evidence" value="ECO:0007669"/>
    <property type="project" value="UniProtKB-KW"/>
</dbReference>
<dbReference type="GO" id="GO:0061621">
    <property type="term" value="P:canonical glycolysis"/>
    <property type="evidence" value="ECO:0007669"/>
    <property type="project" value="TreeGrafter"/>
</dbReference>
<comment type="activity regulation">
    <text evidence="14">Allosterically activated by ADP, AMP, or fructose 2,6-bisphosphate, and allosterically inhibited by ATP or citrate.</text>
</comment>
<dbReference type="GO" id="GO:0005739">
    <property type="term" value="C:mitochondrion"/>
    <property type="evidence" value="ECO:0007669"/>
    <property type="project" value="TreeGrafter"/>
</dbReference>
<feature type="binding site" description="in other chain" evidence="14">
    <location>
        <begin position="897"/>
        <end position="900"/>
    </location>
    <ligand>
        <name>beta-D-fructose 2,6-bisphosphate</name>
        <dbReference type="ChEBI" id="CHEBI:58579"/>
        <note>allosteric activator; ligand shared between dimeric partners</note>
    </ligand>
</feature>
<dbReference type="GO" id="GO:0003872">
    <property type="term" value="F:6-phosphofructokinase activity"/>
    <property type="evidence" value="ECO:0007669"/>
    <property type="project" value="UniProtKB-UniRule"/>
</dbReference>
<dbReference type="InterPro" id="IPR000023">
    <property type="entry name" value="Phosphofructokinase_dom"/>
</dbReference>
<dbReference type="PROSITE" id="PS00433">
    <property type="entry name" value="PHOSPHOFRUCTOKINASE"/>
    <property type="match status" value="2"/>
</dbReference>
<dbReference type="UniPathway" id="UPA00109">
    <property type="reaction ID" value="UER00182"/>
</dbReference>
<feature type="binding site" description="in other chain" evidence="14">
    <location>
        <begin position="760"/>
        <end position="764"/>
    </location>
    <ligand>
        <name>beta-D-fructose 2,6-bisphosphate</name>
        <dbReference type="ChEBI" id="CHEBI:58579"/>
        <note>allosteric activator; ligand shared between dimeric partners</note>
    </ligand>
</feature>
<comment type="subcellular location">
    <subcellularLocation>
        <location evidence="2 14">Cytoplasm</location>
    </subcellularLocation>
</comment>
<evidence type="ECO:0000256" key="5">
    <source>
        <dbReference type="ARBA" id="ARBA00022533"/>
    </source>
</evidence>
<evidence type="ECO:0000256" key="12">
    <source>
        <dbReference type="ARBA" id="ARBA00023152"/>
    </source>
</evidence>
<name>A0A433QZH6_9FUNG</name>
<feature type="binding site" description="in other chain" evidence="14">
    <location>
        <position position="865"/>
    </location>
    <ligand>
        <name>beta-D-fructose 2,6-bisphosphate</name>
        <dbReference type="ChEBI" id="CHEBI:58579"/>
        <note>allosteric activator; ligand shared between dimeric partners</note>
    </ligand>
</feature>
<accession>A0A433QZH6</accession>
<feature type="binding site" evidence="14">
    <location>
        <begin position="316"/>
        <end position="317"/>
    </location>
    <ligand>
        <name>ATP</name>
        <dbReference type="ChEBI" id="CHEBI:30616"/>
    </ligand>
</feature>
<comment type="cofactor">
    <cofactor evidence="1 14">
        <name>Mg(2+)</name>
        <dbReference type="ChEBI" id="CHEBI:18420"/>
    </cofactor>
</comment>
<evidence type="ECO:0000256" key="9">
    <source>
        <dbReference type="ARBA" id="ARBA00022777"/>
    </source>
</evidence>
<keyword evidence="12 14" id="KW-0324">Glycolysis</keyword>
<evidence type="ECO:0000256" key="2">
    <source>
        <dbReference type="ARBA" id="ARBA00004496"/>
    </source>
</evidence>
<comment type="similarity">
    <text evidence="14">Belongs to the phosphofructokinase type A (PFKA) family. ATP-dependent PFK group I subfamily. Eukaryotic two domain clade 'E' sub-subfamily.</text>
</comment>
<evidence type="ECO:0000256" key="8">
    <source>
        <dbReference type="ARBA" id="ARBA00022741"/>
    </source>
</evidence>
<evidence type="ECO:0000256" key="14">
    <source>
        <dbReference type="HAMAP-Rule" id="MF_03184"/>
    </source>
</evidence>
<keyword evidence="5 14" id="KW-0021">Allosteric enzyme</keyword>
<keyword evidence="11 14" id="KW-0460">Magnesium</keyword>
<feature type="active site" description="Proton acceptor" evidence="14">
    <location>
        <position position="394"/>
    </location>
</feature>
<comment type="similarity">
    <text evidence="15">Belongs to the phosphofructokinase type A (PFKA) family. ATP-dependent PFK group I subfamily. Eukaryotic two domain clade "E" sub-subfamily.</text>
</comment>
<dbReference type="GO" id="GO:0016208">
    <property type="term" value="F:AMP binding"/>
    <property type="evidence" value="ECO:0007669"/>
    <property type="project" value="TreeGrafter"/>
</dbReference>
<feature type="binding site" description="in other chain" evidence="14">
    <location>
        <position position="979"/>
    </location>
    <ligand>
        <name>beta-D-fructose 2,6-bisphosphate</name>
        <dbReference type="ChEBI" id="CHEBI:58579"/>
        <note>allosteric activator; ligand shared between dimeric partners</note>
    </ligand>
</feature>
<dbReference type="GO" id="GO:0006002">
    <property type="term" value="P:fructose 6-phosphate metabolic process"/>
    <property type="evidence" value="ECO:0007669"/>
    <property type="project" value="InterPro"/>
</dbReference>
<dbReference type="Pfam" id="PF00365">
    <property type="entry name" value="PFK"/>
    <property type="match status" value="2"/>
</dbReference>
<dbReference type="NCBIfam" id="TIGR02478">
    <property type="entry name" value="6PF1K_euk"/>
    <property type="match status" value="1"/>
</dbReference>
<dbReference type="InterPro" id="IPR015912">
    <property type="entry name" value="Phosphofructokinase_CS"/>
</dbReference>
<dbReference type="PIRSF" id="PIRSF000533">
    <property type="entry name" value="ATP_PFK_euk"/>
    <property type="match status" value="1"/>
</dbReference>
<dbReference type="InterPro" id="IPR022953">
    <property type="entry name" value="ATP_PFK"/>
</dbReference>
<feature type="domain" description="Phosphofructokinase" evidence="16">
    <location>
        <begin position="634"/>
        <end position="923"/>
    </location>
</feature>
<dbReference type="GO" id="GO:0030388">
    <property type="term" value="P:fructose 1,6-bisphosphate metabolic process"/>
    <property type="evidence" value="ECO:0007669"/>
    <property type="project" value="TreeGrafter"/>
</dbReference>
<dbReference type="HAMAP" id="MF_03184">
    <property type="entry name" value="Phosphofructokinase_I_E"/>
    <property type="match status" value="1"/>
</dbReference>
<evidence type="ECO:0000256" key="3">
    <source>
        <dbReference type="ARBA" id="ARBA00004679"/>
    </source>
</evidence>
<feature type="binding site" description="in other chain" evidence="14">
    <location>
        <begin position="805"/>
        <end position="807"/>
    </location>
    <ligand>
        <name>beta-D-fructose 2,6-bisphosphate</name>
        <dbReference type="ChEBI" id="CHEBI:58579"/>
        <note>allosteric activator; ligand shared between dimeric partners</note>
    </ligand>
</feature>
<feature type="region of interest" description="Interdomain linker" evidence="14">
    <location>
        <begin position="620"/>
        <end position="633"/>
    </location>
</feature>
<feature type="binding site" evidence="14">
    <location>
        <position position="891"/>
    </location>
    <ligand>
        <name>beta-D-fructose 2,6-bisphosphate</name>
        <dbReference type="ChEBI" id="CHEBI:58579"/>
        <note>allosteric activator; ligand shared between dimeric partners</note>
    </ligand>
</feature>
<keyword evidence="18" id="KW-1185">Reference proteome</keyword>
<dbReference type="SUPFAM" id="SSF53784">
    <property type="entry name" value="Phosphofructokinase"/>
    <property type="match status" value="2"/>
</dbReference>
<dbReference type="GO" id="GO:0005524">
    <property type="term" value="F:ATP binding"/>
    <property type="evidence" value="ECO:0007669"/>
    <property type="project" value="UniProtKB-KW"/>
</dbReference>
<evidence type="ECO:0000313" key="18">
    <source>
        <dbReference type="Proteomes" id="UP000274822"/>
    </source>
</evidence>
<sequence>MGGVCPNVYDSIGGKARVHAAGRHGVTVRISIQKAVTRYLIWPKNPTYTRTLTSSLFLPPHNTHAMPIVEGLSHFTLTAPNPDAYTNALVFYSALGFQTVAAPSGDTKEVWLTLFGKQPIQDLTVKLWINPSMRIKDPLPEDSEWRLEQSNVAAVSGDLATVESILVSLSRPFQKHTPAPSSNPLSVPLTASQTPTELYALDPLNNLLTFTNVGHPLSREVVDRTTKPVAAPSSIPSGHSARRKKIGVLTSGGDSPGMNASVRAIVRVGIARGCDVYGIYEGYRGLVEGKEKIKKLKWDDVRGFIHIGGTVIGTARCMEFKERPGRLQAAENLIKNGIDALIVCGGDGSLTGADLFRSEWSGLLAELVSLGRCSAEEIEPYRALTIVGLVGSIDNDMSSTDITIGAVTSLHRICESVDSISSTAMSHQRAFVIEVMGRHCGWLALMAGISCGADLVFIPERPPVEEDWETSMCDLLQSHRLLGKRKTIVIVAEGAIDQHLKPIKPDYIKDVLSSRLGLDTRVTTLGHVQRGGAPAAFDRYLSTIQGVEAVEAVFRSTPELPSPMIGMCQNQVTWQPLVKAVEMTHAVAKAIKEKDFKRAMELRDPEFAEEYVAFLQSTIVDDESIKVLPHQRLRIGIIHLGAPAGGMNTATRVAVRYAINRGHTPLAIYNGFPGLIRGAVEPLGWLSVDGWTTRGGSELGTNRSQPDMDMGMVTYQLQKHNIQGLFLIGGFEAYTAMLSLEAARGAYPALNIPLVHLPATISNNVPGTDFSLGSDTSLNAIVEACDTIVQSASASRRRVFVIEVQGGKTGYLAVMAGLATGATTVYIPEIGITLAMLQHDVEHLVELYTHDDPNRSEGRIILRTETVSDTYTTDVISSIIKEEGRKLFDSRTAVLGHTQQGGTPSPLDRIRATRQAVKCVQFIEQHAFPTLEKASAMGQEPPVALCSTPESVAVIGIRGSEIVFTPVRKLLDETDMKNRKSTKSWWLSMKGLVDLLSKKVDHDECSTEYCPALERVDRIIGKLDPPKRY</sequence>
<dbReference type="GO" id="GO:0005945">
    <property type="term" value="C:6-phosphofructokinase complex"/>
    <property type="evidence" value="ECO:0007669"/>
    <property type="project" value="TreeGrafter"/>
</dbReference>
<feature type="region of interest" description="C-terminal regulatory PFK domain 2" evidence="14">
    <location>
        <begin position="634"/>
        <end position="1029"/>
    </location>
</feature>
<dbReference type="Proteomes" id="UP000274822">
    <property type="component" value="Unassembled WGS sequence"/>
</dbReference>
<dbReference type="InterPro" id="IPR009161">
    <property type="entry name" value="6-Pfructokinase_euk"/>
</dbReference>
<dbReference type="GO" id="GO:0070095">
    <property type="term" value="F:fructose-6-phosphate binding"/>
    <property type="evidence" value="ECO:0007669"/>
    <property type="project" value="TreeGrafter"/>
</dbReference>
<feature type="binding site" description="in other chain" evidence="14">
    <location>
        <position position="703"/>
    </location>
    <ligand>
        <name>beta-D-fructose 2,6-bisphosphate</name>
        <dbReference type="ChEBI" id="CHEBI:58579"/>
        <note>allosteric activator; ligand shared between dimeric partners</note>
    </ligand>
</feature>
<keyword evidence="10 14" id="KW-0067">ATP-binding</keyword>
<dbReference type="EC" id="2.7.1.11" evidence="14"/>
<feature type="binding site" evidence="14">
    <location>
        <position position="798"/>
    </location>
    <ligand>
        <name>beta-D-fructose 2,6-bisphosphate</name>
        <dbReference type="ChEBI" id="CHEBI:58579"/>
        <note>allosteric activator; ligand shared between dimeric partners</note>
    </ligand>
</feature>
<dbReference type="FunFam" id="3.40.50.460:FF:000008">
    <property type="entry name" value="ATP-dependent 6-phosphofructokinase"/>
    <property type="match status" value="1"/>
</dbReference>
<evidence type="ECO:0000256" key="1">
    <source>
        <dbReference type="ARBA" id="ARBA00001946"/>
    </source>
</evidence>
<feature type="binding site" evidence="14">
    <location>
        <position position="347"/>
    </location>
    <ligand>
        <name>Mg(2+)</name>
        <dbReference type="ChEBI" id="CHEBI:18420"/>
        <note>catalytic</note>
    </ligand>
</feature>
<feature type="binding site" description="in other chain" evidence="14">
    <location>
        <begin position="436"/>
        <end position="438"/>
    </location>
    <ligand>
        <name>substrate</name>
        <note>ligand shared between dimeric partners</note>
    </ligand>
</feature>
<feature type="binding site" evidence="14">
    <location>
        <position position="429"/>
    </location>
    <ligand>
        <name>substrate</name>
        <note>ligand shared between dimeric partners</note>
    </ligand>
</feature>
<keyword evidence="8 14" id="KW-0547">Nucleotide-binding</keyword>
<organism evidence="17 18">
    <name type="scientific">Jimgerdemannia flammicorona</name>
    <dbReference type="NCBI Taxonomy" id="994334"/>
    <lineage>
        <taxon>Eukaryota</taxon>
        <taxon>Fungi</taxon>
        <taxon>Fungi incertae sedis</taxon>
        <taxon>Mucoromycota</taxon>
        <taxon>Mucoromycotina</taxon>
        <taxon>Endogonomycetes</taxon>
        <taxon>Endogonales</taxon>
        <taxon>Endogonaceae</taxon>
        <taxon>Jimgerdemannia</taxon>
    </lineage>
</organism>
<dbReference type="InterPro" id="IPR029068">
    <property type="entry name" value="Glyas_Bleomycin-R_OHBP_Dase"/>
</dbReference>
<feature type="binding site" evidence="14">
    <location>
        <position position="253"/>
    </location>
    <ligand>
        <name>ATP</name>
        <dbReference type="ChEBI" id="CHEBI:30616"/>
    </ligand>
</feature>
<dbReference type="EMBL" id="RBNJ01000180">
    <property type="protein sequence ID" value="RUS35189.1"/>
    <property type="molecule type" value="Genomic_DNA"/>
</dbReference>
<reference evidence="17 18" key="1">
    <citation type="journal article" date="2018" name="New Phytol.">
        <title>Phylogenomics of Endogonaceae and evolution of mycorrhizas within Mucoromycota.</title>
        <authorList>
            <person name="Chang Y."/>
            <person name="Desiro A."/>
            <person name="Na H."/>
            <person name="Sandor L."/>
            <person name="Lipzen A."/>
            <person name="Clum A."/>
            <person name="Barry K."/>
            <person name="Grigoriev I.V."/>
            <person name="Martin F.M."/>
            <person name="Stajich J.E."/>
            <person name="Smith M.E."/>
            <person name="Bonito G."/>
            <person name="Spatafora J.W."/>
        </authorList>
    </citation>
    <scope>NUCLEOTIDE SEQUENCE [LARGE SCALE GENOMIC DNA]</scope>
    <source>
        <strain evidence="17 18">AD002</strain>
    </source>
</reference>
<keyword evidence="9 14" id="KW-0418">Kinase</keyword>
<feature type="binding site" description="in other chain" evidence="14">
    <location>
        <position position="493"/>
    </location>
    <ligand>
        <name>substrate</name>
        <note>ligand shared between dimeric partners</note>
    </ligand>
</feature>